<dbReference type="Pfam" id="PF19065">
    <property type="entry name" value="P8_CR"/>
    <property type="match status" value="1"/>
</dbReference>
<dbReference type="EMBL" id="MN740010">
    <property type="protein sequence ID" value="QHT83584.1"/>
    <property type="molecule type" value="Genomic_DNA"/>
</dbReference>
<name>A0A6C0HSZ7_9ZZZZ</name>
<protein>
    <recommendedName>
        <fullName evidence="1">Minor capsid protein P8 central region domain-containing protein</fullName>
    </recommendedName>
</protein>
<reference evidence="2" key="1">
    <citation type="journal article" date="2020" name="Nature">
        <title>Giant virus diversity and host interactions through global metagenomics.</title>
        <authorList>
            <person name="Schulz F."/>
            <person name="Roux S."/>
            <person name="Paez-Espino D."/>
            <person name="Jungbluth S."/>
            <person name="Walsh D.A."/>
            <person name="Denef V.J."/>
            <person name="McMahon K.D."/>
            <person name="Konstantinidis K.T."/>
            <person name="Eloe-Fadrosh E.A."/>
            <person name="Kyrpides N.C."/>
            <person name="Woyke T."/>
        </authorList>
    </citation>
    <scope>NUCLEOTIDE SEQUENCE</scope>
    <source>
        <strain evidence="2">GVMAG-M-3300023184-168</strain>
    </source>
</reference>
<evidence type="ECO:0000313" key="2">
    <source>
        <dbReference type="EMBL" id="QHT83584.1"/>
    </source>
</evidence>
<accession>A0A6C0HSZ7</accession>
<feature type="domain" description="Minor capsid protein P8 central region" evidence="1">
    <location>
        <begin position="62"/>
        <end position="180"/>
    </location>
</feature>
<sequence length="183" mass="21360">MSNKVFPTDINFNQSILDMGRFNGRVNIVEPESPDAVFKMQERLAVKNKSTEYRNALSGIFEDNLLSKVFFSAENVQILQNGIRAGVYEMSEKKFVIAPQNVDTLKIVMRSIYLQYSEHQEYDVTGQIERLNNLVLNYCVPTVFSEAIGYQKYRLDQSTLVVPLELPQHHDREYKQLQLKRWF</sequence>
<dbReference type="InterPro" id="IPR043916">
    <property type="entry name" value="P8_CR"/>
</dbReference>
<dbReference type="AlphaFoldDB" id="A0A6C0HSZ7"/>
<organism evidence="2">
    <name type="scientific">viral metagenome</name>
    <dbReference type="NCBI Taxonomy" id="1070528"/>
    <lineage>
        <taxon>unclassified sequences</taxon>
        <taxon>metagenomes</taxon>
        <taxon>organismal metagenomes</taxon>
    </lineage>
</organism>
<proteinExistence type="predicted"/>
<evidence type="ECO:0000259" key="1">
    <source>
        <dbReference type="Pfam" id="PF19065"/>
    </source>
</evidence>